<keyword evidence="1" id="KW-0812">Transmembrane</keyword>
<proteinExistence type="predicted"/>
<feature type="transmembrane region" description="Helical" evidence="1">
    <location>
        <begin position="7"/>
        <end position="29"/>
    </location>
</feature>
<dbReference type="RefSeq" id="WP_035070543.1">
    <property type="nucleotide sequence ID" value="NZ_JMIH01000014.1"/>
</dbReference>
<dbReference type="OrthoDB" id="844215at2"/>
<gene>
    <name evidence="2" type="ORF">EL17_02760</name>
</gene>
<evidence type="ECO:0000256" key="1">
    <source>
        <dbReference type="SAM" id="Phobius"/>
    </source>
</evidence>
<protein>
    <submittedName>
        <fullName evidence="2">Uncharacterized protein</fullName>
    </submittedName>
</protein>
<keyword evidence="1" id="KW-0472">Membrane</keyword>
<keyword evidence="3" id="KW-1185">Reference proteome</keyword>
<dbReference type="Proteomes" id="UP000027821">
    <property type="component" value="Unassembled WGS sequence"/>
</dbReference>
<comment type="caution">
    <text evidence="2">The sequence shown here is derived from an EMBL/GenBank/DDBJ whole genome shotgun (WGS) entry which is preliminary data.</text>
</comment>
<organism evidence="2 3">
    <name type="scientific">Anditalea andensis</name>
    <dbReference type="NCBI Taxonomy" id="1048983"/>
    <lineage>
        <taxon>Bacteria</taxon>
        <taxon>Pseudomonadati</taxon>
        <taxon>Bacteroidota</taxon>
        <taxon>Cytophagia</taxon>
        <taxon>Cytophagales</taxon>
        <taxon>Cytophagaceae</taxon>
        <taxon>Anditalea</taxon>
    </lineage>
</organism>
<reference evidence="2 3" key="1">
    <citation type="submission" date="2014-04" db="EMBL/GenBank/DDBJ databases">
        <title>Characterization and application of a salt tolerant electro-active bacterium.</title>
        <authorList>
            <person name="Yang L."/>
            <person name="Wei S."/>
            <person name="Tay Q.X.M."/>
        </authorList>
    </citation>
    <scope>NUCLEOTIDE SEQUENCE [LARGE SCALE GENOMIC DNA]</scope>
    <source>
        <strain evidence="2 3">LY1</strain>
    </source>
</reference>
<evidence type="ECO:0000313" key="3">
    <source>
        <dbReference type="Proteomes" id="UP000027821"/>
    </source>
</evidence>
<accession>A0A074L473</accession>
<keyword evidence="1" id="KW-1133">Transmembrane helix</keyword>
<dbReference type="EMBL" id="JMIH01000014">
    <property type="protein sequence ID" value="KEO74613.1"/>
    <property type="molecule type" value="Genomic_DNA"/>
</dbReference>
<evidence type="ECO:0000313" key="2">
    <source>
        <dbReference type="EMBL" id="KEO74613.1"/>
    </source>
</evidence>
<dbReference type="eggNOG" id="ENOG5033PID">
    <property type="taxonomic scope" value="Bacteria"/>
</dbReference>
<name>A0A074L473_9BACT</name>
<sequence length="1282" mass="144478">MKIFKKILKILGFIFLGIIVLLIIASVVIDPIARDFLEDEINQADQGQYDAQIDNVNVSILRGNFVIEGISIQTDTIQARENETPVINLDAGEISVFGLSWLQFLLSDKLQIDRVSFLDLVLEAKVRTVENGETDEDTGPFRWEDLDIYPMVKDQVDRIRLNDLNFNNLDLTLINVETIDTLTFEAEEFNVGSDDILIDADRVFTDARAFYASAIDIQGKDVVINRTGEPQFNLEMGLIEFATRESDFGMLSKNLKFFKHGETKEDTVLFAGYTEFNLTDLDLNRVQEDSLGKIGTVFLNELAIINNLDLNPDAETSDNIESDPFDFSKFSLADQLPELLKSVTITEISLEHINYRQHEDLKIHDFSFFTRHMTIDEKPAFANKQFLHAEQFEILIDSVQYQGPDNNIKLNLSDYKLAMESGLGRMSMNDINANLSLDLTANTKIDRFKITGINTQNLVDKVFKIDSIAMVYPRLIAELDNNPEDKGADNGSSDAEMDLYPAIEKVLESLQINTISIQDADIRMDGVPGSGKTALIPHMDLTISDIFIAEGTAFKDNRILHTEDISLSLKNFEIPLPDDIHFVKLRSFGLSTGDGYLNTEGLLFDHIGDSKKHLEDPEVDQVYTVSNRSFSIKNLNYGSLIREVGFYAGNISMDGLDAEIFGQSLMAEDETEESNGGENESIAAFDVNKFTLVDYLPEGLDAIYIGAISLQDINILQKDKLKLGGLEFEVNQMAVDNRPAFKENRFLHTKKFRIAIDTVGFINEHDRLHLGINDMEFDISQGLGNFTIENLHALHEDRIQDQMYINAAIDNFNIKGIDTRSLVDRKFAIDEINLINPIVRADAGSSMDQQTEEDIPEEEEEMELDLYPFINDFLEELRIHRIAIVGAELKMLETAGDIQIGRLPDINLEVTDLLIAEGTAFKSNRVMHAIDIDLQMGHIDFPLPDEVHRVKLDQFKMSTNKGILSISGLVYDFNENYPSIMQNQETNMVFSLRNDLFQIEGMDFSNVMNDINEIDELGILLDKILVDGLDVKVLIDNNFPTQENDNDGAPTLQKMIKDIEIPFYLGDLSLKNGHIELKELAEGAEEPGIMTLESLFVNINSLTNIDSIIGNDLLSFINVDVMLMGNGHFQTKLAIPMHHLEQPVRFSGELDSLDVTTLNRYTEYTSLFGFESGMIYTLLWDFEAGNEAAEGIFGLSYEDLVVRLSESDSPEPAGFLWQVGAYLANVLVIDTDISEHKSDPPKKVDFHRAKDDEEESFMEHYIASIIAGLLEIKGFPLDIIDP</sequence>
<dbReference type="STRING" id="1048983.EL17_02760"/>